<reference evidence="3 4" key="1">
    <citation type="submission" date="2022-06" db="EMBL/GenBank/DDBJ databases">
        <title>Thiomicrohabdus sp. nov, an obligately chemolithoautotrophic, sulfur-oxidizing bacterium isolated from beach of Guanyin Mountain. Amoy.</title>
        <authorList>
            <person name="Zhu H."/>
        </authorList>
    </citation>
    <scope>NUCLEOTIDE SEQUENCE [LARGE SCALE GENOMIC DNA]</scope>
    <source>
        <strain evidence="3 4">XGS-01</strain>
    </source>
</reference>
<feature type="signal peptide" evidence="2">
    <location>
        <begin position="1"/>
        <end position="25"/>
    </location>
</feature>
<evidence type="ECO:0000313" key="3">
    <source>
        <dbReference type="EMBL" id="WEJ63685.1"/>
    </source>
</evidence>
<dbReference type="RefSeq" id="WP_275595940.1">
    <property type="nucleotide sequence ID" value="NZ_CP102381.1"/>
</dbReference>
<keyword evidence="2" id="KW-0732">Signal</keyword>
<dbReference type="NCBIfam" id="NF033657">
    <property type="entry name" value="choice_anch_F"/>
    <property type="match status" value="1"/>
</dbReference>
<protein>
    <submittedName>
        <fullName evidence="3">Choice-of-anchor F family protein</fullName>
    </submittedName>
</protein>
<accession>A0ABY8CCF1</accession>
<proteinExistence type="predicted"/>
<evidence type="ECO:0000256" key="2">
    <source>
        <dbReference type="SAM" id="SignalP"/>
    </source>
</evidence>
<gene>
    <name evidence="3" type="ORF">NR989_05380</name>
</gene>
<keyword evidence="4" id="KW-1185">Reference proteome</keyword>
<evidence type="ECO:0000313" key="4">
    <source>
        <dbReference type="Proteomes" id="UP001222275"/>
    </source>
</evidence>
<dbReference type="EMBL" id="CP102381">
    <property type="protein sequence ID" value="WEJ63685.1"/>
    <property type="molecule type" value="Genomic_DNA"/>
</dbReference>
<keyword evidence="1" id="KW-0812">Transmembrane</keyword>
<feature type="chain" id="PRO_5046526742" evidence="2">
    <location>
        <begin position="26"/>
        <end position="550"/>
    </location>
</feature>
<keyword evidence="1" id="KW-0472">Membrane</keyword>
<keyword evidence="1" id="KW-1133">Transmembrane helix</keyword>
<organism evidence="3 4">
    <name type="scientific">Thiomicrorhabdus lithotrophica</name>
    <dbReference type="NCBI Taxonomy" id="2949997"/>
    <lineage>
        <taxon>Bacteria</taxon>
        <taxon>Pseudomonadati</taxon>
        <taxon>Pseudomonadota</taxon>
        <taxon>Gammaproteobacteria</taxon>
        <taxon>Thiotrichales</taxon>
        <taxon>Piscirickettsiaceae</taxon>
        <taxon>Thiomicrorhabdus</taxon>
    </lineage>
</organism>
<sequence length="550" mass="58057">MKMKNGFKLSMITAAFMTATSGVQAANIVGITGDNSAVKTQGSATTTFYPTATFPLEQFGYGGLNLDNIDVQIVDAETGDELAKTFDSTAVTGGSYTEMEAGDSFASFINDGVNVALDDATGKLIGKDWPVGEPSGIKVVTNNDASTVYDSNGKPTSCIMSTSFHTFDELRDVADMPAGATITDGLLDSNYINPTMCDSSFQTHKRFKVSALPGSLVDDGSGNPKAIDMVFNIDAADNTTSRRYMILQKLNNYTGKHLEGYKLQVGFGVGTSFTPDTTGAVELSDGVGEMADPDGTLTVPTADIIDPVDMAVFSAGLFGAAEPPKHPNNGFFDATARAGFFAAEAGAMPKNTITSTGSMTTTYKDIFGSHWLPSIYEPKGIFWDDDNDTATDDRLVAFWSDYNQTPGDYMWLKGAADSFAPVTQAELQAWANSSEPYYVGGIEDVLNLGMTYMVDVNNMSATGPTSSDQTSFTLRMIPIEETDAAIAGSTPGWIANPAPADLSAYESVSDGTTTSSSGGSASVFDSTSLIISLLVLLGLGGWVARKKLAK</sequence>
<name>A0ABY8CCF1_9GAMM</name>
<dbReference type="Proteomes" id="UP001222275">
    <property type="component" value="Chromosome"/>
</dbReference>
<feature type="transmembrane region" description="Helical" evidence="1">
    <location>
        <begin position="523"/>
        <end position="544"/>
    </location>
</feature>
<evidence type="ECO:0000256" key="1">
    <source>
        <dbReference type="SAM" id="Phobius"/>
    </source>
</evidence>